<organism evidence="1 2">
    <name type="scientific">Entamoeba histolytica</name>
    <dbReference type="NCBI Taxonomy" id="5759"/>
    <lineage>
        <taxon>Eukaryota</taxon>
        <taxon>Amoebozoa</taxon>
        <taxon>Evosea</taxon>
        <taxon>Archamoebae</taxon>
        <taxon>Mastigamoebida</taxon>
        <taxon>Entamoebidae</taxon>
        <taxon>Entamoeba</taxon>
    </lineage>
</organism>
<dbReference type="EMBL" id="BDEQ01000001">
    <property type="protein sequence ID" value="GAT92063.1"/>
    <property type="molecule type" value="Genomic_DNA"/>
</dbReference>
<reference evidence="1 2" key="1">
    <citation type="submission" date="2016-05" db="EMBL/GenBank/DDBJ databases">
        <title>First whole genome sequencing of Entamoeba histolytica HM1:IMSS-clone-6.</title>
        <authorList>
            <person name="Mukherjee Avik.K."/>
            <person name="Izumyama S."/>
            <person name="Nakada-Tsukui K."/>
            <person name="Nozaki T."/>
        </authorList>
    </citation>
    <scope>NUCLEOTIDE SEQUENCE [LARGE SCALE GENOMIC DNA]</scope>
    <source>
        <strain evidence="1 2">HM1:IMSS clone 6</strain>
    </source>
</reference>
<protein>
    <submittedName>
        <fullName evidence="1">Uncharacterized protein</fullName>
    </submittedName>
</protein>
<gene>
    <name evidence="1" type="ORF">CL6EHI_068040</name>
</gene>
<dbReference type="AlphaFoldDB" id="A0A5K1VBZ8"/>
<dbReference type="VEuPathDB" id="AmoebaDB:EHI5A_003810"/>
<comment type="caution">
    <text evidence="1">The sequence shown here is derived from an EMBL/GenBank/DDBJ whole genome shotgun (WGS) entry which is preliminary data.</text>
</comment>
<dbReference type="VEuPathDB" id="AmoebaDB:EHI7A_097970"/>
<accession>A0A5K1VBZ8</accession>
<dbReference type="VEuPathDB" id="AmoebaDB:EHI_068040"/>
<dbReference type="Proteomes" id="UP000078387">
    <property type="component" value="Unassembled WGS sequence"/>
</dbReference>
<dbReference type="OMA" id="FDEHIPY"/>
<evidence type="ECO:0000313" key="2">
    <source>
        <dbReference type="Proteomes" id="UP000078387"/>
    </source>
</evidence>
<sequence>MEKKSTNVIASIGKGSHGVNCKVELSDKELNKKLWVGIFVVMRQFSNQYCQYKFIDSKKQETVISFDPLPDGMYEVRLFEDDSVLFVGNKYKLICVSNRICIGDVVKITTQFDEHTPYLIHVFYNNICSSEDVIGLFTCGTPSMKSYLTKQTVSTTKNEITFDLSELQLDAMVGDKELTSHKFEFRYFKNCSSIANTTAPSGFSSPFTLPTPTVHAQRMSVDYINVSFTNNHYNVWAGLYTTDSLKPLAHAFAEQESLTIAIKYRYTPNEHYTIKLYSNSNQLLAVCELTKSESYI</sequence>
<name>A0A5K1VBZ8_ENTHI</name>
<evidence type="ECO:0000313" key="1">
    <source>
        <dbReference type="EMBL" id="GAT92063.1"/>
    </source>
</evidence>
<dbReference type="VEuPathDB" id="AmoebaDB:KM1_016680"/>
<dbReference type="VEuPathDB" id="AmoebaDB:EHI8A_103930"/>
<proteinExistence type="predicted"/>